<evidence type="ECO:0000313" key="2">
    <source>
        <dbReference type="Proteomes" id="UP000483839"/>
    </source>
</evidence>
<proteinExistence type="predicted"/>
<protein>
    <recommendedName>
        <fullName evidence="3">AP2 domain-containing protein</fullName>
    </recommendedName>
</protein>
<gene>
    <name evidence="1" type="ORF">GKS16_06070</name>
</gene>
<dbReference type="Proteomes" id="UP000483839">
    <property type="component" value="Unassembled WGS sequence"/>
</dbReference>
<name>A0A6L6G8Y3_STRUB</name>
<sequence length="202" mass="23081">MGKVNDYTGQRFGRLLVIERLPQKPYTKATYKCKCDCGNEIVVRSSNLATGHSTSCGCLVRKHGLAKKERLYNIWVGMRQRCNNESSKDYPKYGGRGIEICDEWNDYLSFRNWATSNGYSDNLSIDRIDVNGNYEPSNCRWADYKTQANNQSNNHLITFNGRTKNIKQWSEETGISNVTILTRLTRGWSIDRSLTTKVTKGA</sequence>
<evidence type="ECO:0000313" key="1">
    <source>
        <dbReference type="EMBL" id="MTD01832.1"/>
    </source>
</evidence>
<dbReference type="RefSeq" id="WP_154617552.1">
    <property type="nucleotide sequence ID" value="NZ_WLXE01000007.1"/>
</dbReference>
<dbReference type="EMBL" id="WLXI01000043">
    <property type="protein sequence ID" value="MTD01832.1"/>
    <property type="molecule type" value="Genomic_DNA"/>
</dbReference>
<dbReference type="AlphaFoldDB" id="A0A6L6G8Y3"/>
<evidence type="ECO:0008006" key="3">
    <source>
        <dbReference type="Google" id="ProtNLM"/>
    </source>
</evidence>
<comment type="caution">
    <text evidence="1">The sequence shown here is derived from an EMBL/GenBank/DDBJ whole genome shotgun (WGS) entry which is preliminary data.</text>
</comment>
<organism evidence="1 2">
    <name type="scientific">Streptococcus uberis</name>
    <dbReference type="NCBI Taxonomy" id="1349"/>
    <lineage>
        <taxon>Bacteria</taxon>
        <taxon>Bacillati</taxon>
        <taxon>Bacillota</taxon>
        <taxon>Bacilli</taxon>
        <taxon>Lactobacillales</taxon>
        <taxon>Streptococcaceae</taxon>
        <taxon>Streptococcus</taxon>
    </lineage>
</organism>
<accession>A0A6L6G8Y3</accession>
<reference evidence="1 2" key="1">
    <citation type="submission" date="2019-11" db="EMBL/GenBank/DDBJ databases">
        <title>Streptococcus uberis isolated from clinical mastitis cases on a southeastern Queensland dairy.</title>
        <authorList>
            <person name="Workentine M.L."/>
            <person name="Price R."/>
            <person name="Olchowy T."/>
        </authorList>
    </citation>
    <scope>NUCLEOTIDE SEQUENCE [LARGE SCALE GENOMIC DNA]</scope>
    <source>
        <strain evidence="1 2">OLC4459-A17</strain>
    </source>
</reference>